<feature type="coiled-coil region" evidence="1">
    <location>
        <begin position="150"/>
        <end position="188"/>
    </location>
</feature>
<accession>A0A413JCV3</accession>
<dbReference type="RefSeq" id="WP_122133990.1">
    <property type="nucleotide sequence ID" value="NZ_JADNGD010000002.1"/>
</dbReference>
<keyword evidence="1" id="KW-0175">Coiled coil</keyword>
<name>A0A413JCV3_9BACE</name>
<gene>
    <name evidence="2" type="ORF">DXA49_01825</name>
</gene>
<dbReference type="EMBL" id="QSCS01000002">
    <property type="protein sequence ID" value="RGY29546.1"/>
    <property type="molecule type" value="Genomic_DNA"/>
</dbReference>
<reference evidence="2 3" key="1">
    <citation type="submission" date="2018-08" db="EMBL/GenBank/DDBJ databases">
        <title>A genome reference for cultivated species of the human gut microbiota.</title>
        <authorList>
            <person name="Zou Y."/>
            <person name="Xue W."/>
            <person name="Luo G."/>
        </authorList>
    </citation>
    <scope>NUCLEOTIDE SEQUENCE [LARGE SCALE GENOMIC DNA]</scope>
    <source>
        <strain evidence="2 3">OF02-6LB</strain>
    </source>
</reference>
<evidence type="ECO:0000313" key="2">
    <source>
        <dbReference type="EMBL" id="RGY29546.1"/>
    </source>
</evidence>
<dbReference type="AlphaFoldDB" id="A0A413JCV3"/>
<comment type="caution">
    <text evidence="2">The sequence shown here is derived from an EMBL/GenBank/DDBJ whole genome shotgun (WGS) entry which is preliminary data.</text>
</comment>
<evidence type="ECO:0000313" key="3">
    <source>
        <dbReference type="Proteomes" id="UP000284431"/>
    </source>
</evidence>
<organism evidence="2 3">
    <name type="scientific">Bacteroides caccae</name>
    <dbReference type="NCBI Taxonomy" id="47678"/>
    <lineage>
        <taxon>Bacteria</taxon>
        <taxon>Pseudomonadati</taxon>
        <taxon>Bacteroidota</taxon>
        <taxon>Bacteroidia</taxon>
        <taxon>Bacteroidales</taxon>
        <taxon>Bacteroidaceae</taxon>
        <taxon>Bacteroides</taxon>
    </lineage>
</organism>
<sequence>MSDIVTRLLLKTNDFDANLNKSKKNVNGFQSDISKMSGVAVSGVMKFAGVLGIAVTASEGFNKVMNSSQTLGDEYARTMDGLKGGVDQFFYSIGSGDWTPFMNGLTETIRLAREAYNAMDQLGNTKMSFSYFDAKNQATIQEQITILKDKDSTEEQKKAARELLDKTLKDQEEIVRQYKQRSQNALQAMVKAAIGLDGVDVSAIDIDKVLRLDVSSVGDEQKAQLAKQYKDFVDEYDRLKAKFTTYETVGSGMNVHTVTTTDTNALSKAISPMLAKYQDAIQYNAILVKKSDEWLQNLINVATAAEAAGRNLSSMTKAANRASQSGIGGKTPKEESKEGSIAWYDTQIAEQNKKLIAETDMHARSAIQATINELESKRINLKFVVEQETFKIAHGEMKDDALSVPIAPIYDKVPTHGKGEKNFKLPKFESPIKKKDVKLNEQYAESLGYIGNAFGTMGQMAAQFNNDGMAFALNSIGSIAQMIVQLQGLATANGVASAMSLPFPANLAAIATVVGTVTGIFANLPKFATGGIVPGTSFTGDKVPALLNSGEMVLNGSQQSNLFQMLNSGLYGSLSQKIAPSIENQGVRLYSDVEIRGDRIFLALHNHIKKTGKKLW</sequence>
<evidence type="ECO:0000256" key="1">
    <source>
        <dbReference type="SAM" id="Coils"/>
    </source>
</evidence>
<dbReference type="Proteomes" id="UP000284431">
    <property type="component" value="Unassembled WGS sequence"/>
</dbReference>
<protein>
    <submittedName>
        <fullName evidence="2">Uncharacterized protein</fullName>
    </submittedName>
</protein>
<proteinExistence type="predicted"/>